<reference evidence="2 3" key="1">
    <citation type="journal article" date="2019" name="Int. J. Syst. Evol. Microbiol.">
        <title>The Global Catalogue of Microorganisms (GCM) 10K type strain sequencing project: providing services to taxonomists for standard genome sequencing and annotation.</title>
        <authorList>
            <consortium name="The Broad Institute Genomics Platform"/>
            <consortium name="The Broad Institute Genome Sequencing Center for Infectious Disease"/>
            <person name="Wu L."/>
            <person name="Ma J."/>
        </authorList>
    </citation>
    <scope>NUCLEOTIDE SEQUENCE [LARGE SCALE GENOMIC DNA]</scope>
    <source>
        <strain evidence="2 3">JCM 14735</strain>
    </source>
</reference>
<name>A0ABN2KHX0_9MICC</name>
<evidence type="ECO:0000256" key="1">
    <source>
        <dbReference type="SAM" id="MobiDB-lite"/>
    </source>
</evidence>
<protein>
    <submittedName>
        <fullName evidence="2">Uncharacterized protein</fullName>
    </submittedName>
</protein>
<gene>
    <name evidence="2" type="ORF">GCM10009767_14950</name>
</gene>
<accession>A0ABN2KHX0</accession>
<evidence type="ECO:0000313" key="2">
    <source>
        <dbReference type="EMBL" id="GAA1756611.1"/>
    </source>
</evidence>
<dbReference type="Proteomes" id="UP001501204">
    <property type="component" value="Unassembled WGS sequence"/>
</dbReference>
<dbReference type="EMBL" id="BAAAOA010000015">
    <property type="protein sequence ID" value="GAA1756611.1"/>
    <property type="molecule type" value="Genomic_DNA"/>
</dbReference>
<proteinExistence type="predicted"/>
<organism evidence="2 3">
    <name type="scientific">Kocuria aegyptia</name>
    <dbReference type="NCBI Taxonomy" id="330943"/>
    <lineage>
        <taxon>Bacteria</taxon>
        <taxon>Bacillati</taxon>
        <taxon>Actinomycetota</taxon>
        <taxon>Actinomycetes</taxon>
        <taxon>Micrococcales</taxon>
        <taxon>Micrococcaceae</taxon>
        <taxon>Kocuria</taxon>
    </lineage>
</organism>
<sequence length="68" mass="7594">MERAQPVLDLLFNPVVAVARRRSCEKPLATERLTPARVRRGFRQLHAETGQPASARGPPVRDQGVHPE</sequence>
<evidence type="ECO:0000313" key="3">
    <source>
        <dbReference type="Proteomes" id="UP001501204"/>
    </source>
</evidence>
<comment type="caution">
    <text evidence="2">The sequence shown here is derived from an EMBL/GenBank/DDBJ whole genome shotgun (WGS) entry which is preliminary data.</text>
</comment>
<keyword evidence="3" id="KW-1185">Reference proteome</keyword>
<feature type="region of interest" description="Disordered" evidence="1">
    <location>
        <begin position="35"/>
        <end position="68"/>
    </location>
</feature>